<dbReference type="InParanoid" id="A0A078AMI0"/>
<gene>
    <name evidence="2" type="primary">Contig2107.g2265</name>
    <name evidence="2" type="ORF">STYLEM_12165</name>
</gene>
<organism evidence="2 3">
    <name type="scientific">Stylonychia lemnae</name>
    <name type="common">Ciliate</name>
    <dbReference type="NCBI Taxonomy" id="5949"/>
    <lineage>
        <taxon>Eukaryota</taxon>
        <taxon>Sar</taxon>
        <taxon>Alveolata</taxon>
        <taxon>Ciliophora</taxon>
        <taxon>Intramacronucleata</taxon>
        <taxon>Spirotrichea</taxon>
        <taxon>Stichotrichia</taxon>
        <taxon>Sporadotrichida</taxon>
        <taxon>Oxytrichidae</taxon>
        <taxon>Stylonychinae</taxon>
        <taxon>Stylonychia</taxon>
    </lineage>
</organism>
<dbReference type="EMBL" id="CCKQ01011552">
    <property type="protein sequence ID" value="CDW83126.1"/>
    <property type="molecule type" value="Genomic_DNA"/>
</dbReference>
<feature type="compositionally biased region" description="Basic and acidic residues" evidence="1">
    <location>
        <begin position="329"/>
        <end position="338"/>
    </location>
</feature>
<protein>
    <submittedName>
        <fullName evidence="2">Uncharacterized protein</fullName>
    </submittedName>
</protein>
<feature type="compositionally biased region" description="Basic and acidic residues" evidence="1">
    <location>
        <begin position="632"/>
        <end position="644"/>
    </location>
</feature>
<evidence type="ECO:0000313" key="3">
    <source>
        <dbReference type="Proteomes" id="UP000039865"/>
    </source>
</evidence>
<keyword evidence="3" id="KW-1185">Reference proteome</keyword>
<feature type="compositionally biased region" description="Basic and acidic residues" evidence="1">
    <location>
        <begin position="345"/>
        <end position="368"/>
    </location>
</feature>
<name>A0A078AMI0_STYLE</name>
<accession>A0A078AMI0</accession>
<evidence type="ECO:0000313" key="2">
    <source>
        <dbReference type="EMBL" id="CDW83126.1"/>
    </source>
</evidence>
<evidence type="ECO:0000256" key="1">
    <source>
        <dbReference type="SAM" id="MobiDB-lite"/>
    </source>
</evidence>
<proteinExistence type="predicted"/>
<dbReference type="OrthoDB" id="10676816at2759"/>
<sequence length="837" mass="99470">MKDIFRKLDRQDYRFKESLKQAHNRFYKRIFKYKRALIEGNEEIEFVSEELKQIKKPKVERAKKMYREQASINVEEHKLQTSRLLKKDKVPENAKDHDEATNKLKQIFGLKLKKETNDLKVHYQQHEREFIKGNNNNEMIAALKLEFKEDMKYKVGDIYDQNNQIESQEVKELLMHQKIINQLMTEDLYQNMKQYEFIKLIQSQKILDDVSHKLYERDPRIIKDQSHFKQCLKYSDKDLFMKFRDEIITYDQFLSRIEEKRFGTVYKVLDDMKGKIQDKFIKKEKDDAITLKALHYVKERGHSSSSMSFLGGKQCIRSIFKDQSQSQKELAKAEKSIDHQMNMRHRNEVNQRKQEQDEQKQKWARDNYQESAKQIQKIRAKSELNTIQRQPMDIQNEKTKQIEQKLRSKKFNERLKQTLKQNFEQYKREQYNQIPESSDPDKIFYKQKLASDLNITEQKRENTGKNNQDNRISQQQQIIMRRKEESKAKRQKELQMRFINRLQQDGSNTVSGQTRQILDSLEHHISLKLQDSDQNNQESIIRRLLTSTKISINQKNSNQSAPQSQDSVLSTQVPHNQSQEINDYAMIFSHKKRKSEVSPKIKGINLFKINKNSIMQSKLERRKSDTQAYSYHEQENKSSMEKSDSNNVSQEFKQWYINAIGRYQGPDQKFFSLRKSLEMPLERQRPSTSVGGERGLIDDKYQNLKSLSQAYSLNVSPKNLINYKPLDYKTKAIISRLAQNQVKQLEKDQNYDSIKHSVLDALYQQTFQGQTSLGQQDLTQDQALNLEEDIEAQQIDLNNNQGKPKVQKGKQIRIKDDRNKKNGQQFSKEFTFQNNLL</sequence>
<feature type="region of interest" description="Disordered" evidence="1">
    <location>
        <begin position="327"/>
        <end position="370"/>
    </location>
</feature>
<reference evidence="2 3" key="1">
    <citation type="submission" date="2014-06" db="EMBL/GenBank/DDBJ databases">
        <authorList>
            <person name="Swart Estienne"/>
        </authorList>
    </citation>
    <scope>NUCLEOTIDE SEQUENCE [LARGE SCALE GENOMIC DNA]</scope>
    <source>
        <strain evidence="2 3">130c</strain>
    </source>
</reference>
<feature type="region of interest" description="Disordered" evidence="1">
    <location>
        <begin position="619"/>
        <end position="645"/>
    </location>
</feature>
<feature type="region of interest" description="Disordered" evidence="1">
    <location>
        <begin position="555"/>
        <end position="574"/>
    </location>
</feature>
<dbReference type="Proteomes" id="UP000039865">
    <property type="component" value="Unassembled WGS sequence"/>
</dbReference>
<dbReference type="AlphaFoldDB" id="A0A078AMI0"/>